<protein>
    <recommendedName>
        <fullName evidence="1">Transposase IS66 central domain-containing protein</fullName>
    </recommendedName>
</protein>
<comment type="caution">
    <text evidence="2">The sequence shown here is derived from an EMBL/GenBank/DDBJ whole genome shotgun (WGS) entry which is preliminary data.</text>
</comment>
<dbReference type="Pfam" id="PF03050">
    <property type="entry name" value="DDE_Tnp_IS66"/>
    <property type="match status" value="1"/>
</dbReference>
<keyword evidence="4" id="KW-1185">Reference proteome</keyword>
<reference evidence="2 4" key="1">
    <citation type="submission" date="2021-12" db="EMBL/GenBank/DDBJ databases">
        <title>Genome sequencing of bacteria with rrn-lacking chromosome and rrn-plasmid.</title>
        <authorList>
            <person name="Anda M."/>
            <person name="Iwasaki W."/>
        </authorList>
    </citation>
    <scope>NUCLEOTIDE SEQUENCE [LARGE SCALE GENOMIC DNA]</scope>
    <source>
        <strain evidence="2 4">NBRC 15940</strain>
    </source>
</reference>
<dbReference type="PANTHER" id="PTHR33678">
    <property type="entry name" value="BLL1576 PROTEIN"/>
    <property type="match status" value="1"/>
</dbReference>
<name>A0AAN5APU2_9BACT</name>
<dbReference type="InterPro" id="IPR004291">
    <property type="entry name" value="Transposase_IS66_central"/>
</dbReference>
<evidence type="ECO:0000313" key="3">
    <source>
        <dbReference type="EMBL" id="GJM65085.1"/>
    </source>
</evidence>
<evidence type="ECO:0000259" key="1">
    <source>
        <dbReference type="Pfam" id="PF03050"/>
    </source>
</evidence>
<dbReference type="PANTHER" id="PTHR33678:SF1">
    <property type="entry name" value="BLL1576 PROTEIN"/>
    <property type="match status" value="1"/>
</dbReference>
<dbReference type="EMBL" id="BQKE01000006">
    <property type="protein sequence ID" value="GJM64661.1"/>
    <property type="molecule type" value="Genomic_DNA"/>
</dbReference>
<dbReference type="EMBL" id="BQKE01000013">
    <property type="protein sequence ID" value="GJM65085.1"/>
    <property type="molecule type" value="Genomic_DNA"/>
</dbReference>
<dbReference type="AlphaFoldDB" id="A0AAN5APU2"/>
<feature type="domain" description="Transposase IS66 central" evidence="1">
    <location>
        <begin position="137"/>
        <end position="278"/>
    </location>
</feature>
<evidence type="ECO:0000313" key="4">
    <source>
        <dbReference type="Proteomes" id="UP001310022"/>
    </source>
</evidence>
<organism evidence="2 4">
    <name type="scientific">Persicobacter diffluens</name>
    <dbReference type="NCBI Taxonomy" id="981"/>
    <lineage>
        <taxon>Bacteria</taxon>
        <taxon>Pseudomonadati</taxon>
        <taxon>Bacteroidota</taxon>
        <taxon>Cytophagia</taxon>
        <taxon>Cytophagales</taxon>
        <taxon>Persicobacteraceae</taxon>
        <taxon>Persicobacter</taxon>
    </lineage>
</organism>
<evidence type="ECO:0000313" key="2">
    <source>
        <dbReference type="EMBL" id="GJM64661.1"/>
    </source>
</evidence>
<dbReference type="Proteomes" id="UP001310022">
    <property type="component" value="Unassembled WGS sequence"/>
</dbReference>
<sequence length="281" mass="32549">MQEASYICVPKLHWDKMTSDLDFYKKWYANRKTERYAPGTEVDNQQLAIDFAGESVIDENITSSEGNSNRKEVIVELENIPEGAKFIRYETTEVLEVTPPSVSVLVIKRPVFMVPEDDDRFRYVTADYPDFLPIPKSNTSASLLAYLIVSKFVDHLPIYRMVQMFRRDGIIFNSSTINNWFKKVHELLQCLYEKLVDQVQQASYIQADETTIKLARKGGTVDNYMWYYHAPLEKVACLQYQKERAAEYADDFFLDYEGDFAQADGYAGYNHLKDRGITLLA</sequence>
<proteinExistence type="predicted"/>
<accession>A0AAN5APU2</accession>
<dbReference type="InterPro" id="IPR052344">
    <property type="entry name" value="Transposase-related"/>
</dbReference>
<gene>
    <name evidence="2" type="ORF">PEDI_52130</name>
    <name evidence="3" type="ORF">PEDI_56370</name>
</gene>